<protein>
    <submittedName>
        <fullName evidence="1">Uncharacterized protein</fullName>
    </submittedName>
</protein>
<gene>
    <name evidence="1" type="ORF">Poli38472_007477</name>
</gene>
<dbReference type="OrthoDB" id="10602124at2759"/>
<reference evidence="1" key="1">
    <citation type="submission" date="2019-03" db="EMBL/GenBank/DDBJ databases">
        <title>Long read genome sequence of the mycoparasitic Pythium oligandrum ATCC 38472 isolated from sugarbeet rhizosphere.</title>
        <authorList>
            <person name="Gaulin E."/>
        </authorList>
    </citation>
    <scope>NUCLEOTIDE SEQUENCE</scope>
    <source>
        <strain evidence="1">ATCC 38472_TT</strain>
    </source>
</reference>
<keyword evidence="2" id="KW-1185">Reference proteome</keyword>
<evidence type="ECO:0000313" key="2">
    <source>
        <dbReference type="Proteomes" id="UP000794436"/>
    </source>
</evidence>
<dbReference type="AlphaFoldDB" id="A0A8K1CS96"/>
<organism evidence="1 2">
    <name type="scientific">Pythium oligandrum</name>
    <name type="common">Mycoparasitic fungus</name>
    <dbReference type="NCBI Taxonomy" id="41045"/>
    <lineage>
        <taxon>Eukaryota</taxon>
        <taxon>Sar</taxon>
        <taxon>Stramenopiles</taxon>
        <taxon>Oomycota</taxon>
        <taxon>Peronosporomycetes</taxon>
        <taxon>Pythiales</taxon>
        <taxon>Pythiaceae</taxon>
        <taxon>Pythium</taxon>
    </lineage>
</organism>
<sequence>MKRSRACEDLVSLETHYHPIRPSPWAPATQRYPREAWAKRNKIEDLSNHAFAMNDSTDDELAALVELNAQTGYDRLTAGLRFTYDDCLQLSRDSLVSSSFDEEIRRENDAFQFKNAKLALSEDPLLNSPDSTDSPLLNKCFRHHFEELSPAFDMKAFIMVLDPVTQG</sequence>
<proteinExistence type="predicted"/>
<name>A0A8K1CS96_PYTOL</name>
<accession>A0A8K1CS96</accession>
<comment type="caution">
    <text evidence="1">The sequence shown here is derived from an EMBL/GenBank/DDBJ whole genome shotgun (WGS) entry which is preliminary data.</text>
</comment>
<dbReference type="EMBL" id="SPLM01000003">
    <property type="protein sequence ID" value="TMW67805.1"/>
    <property type="molecule type" value="Genomic_DNA"/>
</dbReference>
<evidence type="ECO:0000313" key="1">
    <source>
        <dbReference type="EMBL" id="TMW67805.1"/>
    </source>
</evidence>
<dbReference type="Proteomes" id="UP000794436">
    <property type="component" value="Unassembled WGS sequence"/>
</dbReference>